<dbReference type="Gene3D" id="3.40.50.1820">
    <property type="entry name" value="alpha/beta hydrolase"/>
    <property type="match status" value="1"/>
</dbReference>
<evidence type="ECO:0000313" key="4">
    <source>
        <dbReference type="Proteomes" id="UP001501251"/>
    </source>
</evidence>
<dbReference type="Proteomes" id="UP001501251">
    <property type="component" value="Unassembled WGS sequence"/>
</dbReference>
<evidence type="ECO:0000313" key="3">
    <source>
        <dbReference type="EMBL" id="GAA4192980.1"/>
    </source>
</evidence>
<dbReference type="PANTHER" id="PTHR46623:SF6">
    <property type="entry name" value="ALPHA_BETA-HYDROLASES SUPERFAMILY PROTEIN"/>
    <property type="match status" value="1"/>
</dbReference>
<feature type="domain" description="Dienelactone hydrolase" evidence="2">
    <location>
        <begin position="131"/>
        <end position="337"/>
    </location>
</feature>
<proteinExistence type="predicted"/>
<keyword evidence="4" id="KW-1185">Reference proteome</keyword>
<feature type="compositionally biased region" description="Low complexity" evidence="1">
    <location>
        <begin position="64"/>
        <end position="106"/>
    </location>
</feature>
<gene>
    <name evidence="3" type="ORF">GCM10022252_35270</name>
</gene>
<keyword evidence="3" id="KW-0378">Hydrolase</keyword>
<name>A0ABP8AY16_9ACTN</name>
<dbReference type="SUPFAM" id="SSF53474">
    <property type="entry name" value="alpha/beta-Hydrolases"/>
    <property type="match status" value="1"/>
</dbReference>
<dbReference type="InterPro" id="IPR051049">
    <property type="entry name" value="Dienelactone_hydrolase-like"/>
</dbReference>
<dbReference type="GO" id="GO:0016787">
    <property type="term" value="F:hydrolase activity"/>
    <property type="evidence" value="ECO:0007669"/>
    <property type="project" value="UniProtKB-KW"/>
</dbReference>
<sequence>MWPGFAVAFTGRSYRVLVTSFHRYLAEEVAVDHAEGLIPRREALHRLTLLGLTAPAAGALLAARGTGRGNNRGNTAGPGPGTPSASATSGAASGTAASGASSDGAPPSGPVPLPTEEIIFSGAESGVTLRGAWAAPSDPRGAVLVIHENRGLTDHIRSVAGRLAAEGYCALAVDLLSREGGTASFEDPAQANATLGRLSPERFVSDMKAALGELERGAPGKGLGVTGFCFGGAMTWLLLSSDEPRLSAAVPFYGPLPDDADLSGSRAAVLAIYAELDERVNATRDEARTALERAGLEHEIVTFPGVNHAFFNDTGPRYDAGAAAGAYRRLLDWFGRHLG</sequence>
<evidence type="ECO:0000259" key="2">
    <source>
        <dbReference type="Pfam" id="PF01738"/>
    </source>
</evidence>
<dbReference type="Pfam" id="PF01738">
    <property type="entry name" value="DLH"/>
    <property type="match status" value="1"/>
</dbReference>
<protein>
    <submittedName>
        <fullName evidence="3">Dienelactone hydrolase family protein</fullName>
    </submittedName>
</protein>
<dbReference type="EMBL" id="BAABAQ010000005">
    <property type="protein sequence ID" value="GAA4192980.1"/>
    <property type="molecule type" value="Genomic_DNA"/>
</dbReference>
<dbReference type="PROSITE" id="PS00361">
    <property type="entry name" value="RIBOSOMAL_S10"/>
    <property type="match status" value="1"/>
</dbReference>
<dbReference type="PANTHER" id="PTHR46623">
    <property type="entry name" value="CARBOXYMETHYLENEBUTENOLIDASE-RELATED"/>
    <property type="match status" value="1"/>
</dbReference>
<organism evidence="3 4">
    <name type="scientific">Streptosporangium oxazolinicum</name>
    <dbReference type="NCBI Taxonomy" id="909287"/>
    <lineage>
        <taxon>Bacteria</taxon>
        <taxon>Bacillati</taxon>
        <taxon>Actinomycetota</taxon>
        <taxon>Actinomycetes</taxon>
        <taxon>Streptosporangiales</taxon>
        <taxon>Streptosporangiaceae</taxon>
        <taxon>Streptosporangium</taxon>
    </lineage>
</organism>
<dbReference type="InterPro" id="IPR002925">
    <property type="entry name" value="Dienelactn_hydro"/>
</dbReference>
<accession>A0ABP8AY16</accession>
<comment type="caution">
    <text evidence="3">The sequence shown here is derived from an EMBL/GenBank/DDBJ whole genome shotgun (WGS) entry which is preliminary data.</text>
</comment>
<dbReference type="InterPro" id="IPR018268">
    <property type="entry name" value="Ribosomal_uS10_CS"/>
</dbReference>
<dbReference type="InterPro" id="IPR029058">
    <property type="entry name" value="AB_hydrolase_fold"/>
</dbReference>
<reference evidence="4" key="1">
    <citation type="journal article" date="2019" name="Int. J. Syst. Evol. Microbiol.">
        <title>The Global Catalogue of Microorganisms (GCM) 10K type strain sequencing project: providing services to taxonomists for standard genome sequencing and annotation.</title>
        <authorList>
            <consortium name="The Broad Institute Genomics Platform"/>
            <consortium name="The Broad Institute Genome Sequencing Center for Infectious Disease"/>
            <person name="Wu L."/>
            <person name="Ma J."/>
        </authorList>
    </citation>
    <scope>NUCLEOTIDE SEQUENCE [LARGE SCALE GENOMIC DNA]</scope>
    <source>
        <strain evidence="4">JCM 17388</strain>
    </source>
</reference>
<evidence type="ECO:0000256" key="1">
    <source>
        <dbReference type="SAM" id="MobiDB-lite"/>
    </source>
</evidence>
<feature type="region of interest" description="Disordered" evidence="1">
    <location>
        <begin position="64"/>
        <end position="115"/>
    </location>
</feature>